<protein>
    <recommendedName>
        <fullName evidence="3">Phage protein</fullName>
    </recommendedName>
</protein>
<comment type="caution">
    <text evidence="1">The sequence shown here is derived from an EMBL/GenBank/DDBJ whole genome shotgun (WGS) entry which is preliminary data.</text>
</comment>
<evidence type="ECO:0008006" key="3">
    <source>
        <dbReference type="Google" id="ProtNLM"/>
    </source>
</evidence>
<dbReference type="AlphaFoldDB" id="A0AAW4IXV3"/>
<gene>
    <name evidence="1" type="ORF">JJB47_11765</name>
</gene>
<dbReference type="EMBL" id="JAENQP010000007">
    <property type="protein sequence ID" value="MBO3359448.1"/>
    <property type="molecule type" value="Genomic_DNA"/>
</dbReference>
<evidence type="ECO:0000313" key="1">
    <source>
        <dbReference type="EMBL" id="MBO3359448.1"/>
    </source>
</evidence>
<evidence type="ECO:0000313" key="2">
    <source>
        <dbReference type="Proteomes" id="UP000668068"/>
    </source>
</evidence>
<dbReference type="RefSeq" id="WP_208340878.1">
    <property type="nucleotide sequence ID" value="NZ_JAENQO010000007.1"/>
</dbReference>
<sequence>MKPILFNTQMVKAILDNKKIYTRRIIKLPKYIEKQKNGLYTLNAEGSVYVDKEFKDVVEYIKQPYKIGDILYVKETWFKGDLLNDAEKLKNKA</sequence>
<dbReference type="Proteomes" id="UP000668068">
    <property type="component" value="Unassembled WGS sequence"/>
</dbReference>
<accession>A0AAW4IXV3</accession>
<proteinExistence type="predicted"/>
<name>A0AAW4IXV3_CLOPF</name>
<organism evidence="1 2">
    <name type="scientific">Clostridium perfringens</name>
    <dbReference type="NCBI Taxonomy" id="1502"/>
    <lineage>
        <taxon>Bacteria</taxon>
        <taxon>Bacillati</taxon>
        <taxon>Bacillota</taxon>
        <taxon>Clostridia</taxon>
        <taxon>Eubacteriales</taxon>
        <taxon>Clostridiaceae</taxon>
        <taxon>Clostridium</taxon>
    </lineage>
</organism>
<reference evidence="1" key="1">
    <citation type="submission" date="2020-12" db="EMBL/GenBank/DDBJ databases">
        <title>Comparative genomics of Clostridium perfringens reveals patterns of host-associated phylogenetic clades and virulence factors.</title>
        <authorList>
            <person name="Smith A.H."/>
            <person name="Geier R."/>
        </authorList>
    </citation>
    <scope>NUCLEOTIDE SEQUENCE</scope>
    <source>
        <strain evidence="1">CHD30677R</strain>
    </source>
</reference>